<keyword evidence="3" id="KW-1003">Cell membrane</keyword>
<evidence type="ECO:0000256" key="3">
    <source>
        <dbReference type="ARBA" id="ARBA00022475"/>
    </source>
</evidence>
<feature type="transmembrane region" description="Helical" evidence="7">
    <location>
        <begin position="141"/>
        <end position="160"/>
    </location>
</feature>
<keyword evidence="5 7" id="KW-1133">Transmembrane helix</keyword>
<dbReference type="RefSeq" id="WP_246552558.1">
    <property type="nucleotide sequence ID" value="NZ_CP058649.1"/>
</dbReference>
<dbReference type="PANTHER" id="PTHR43744">
    <property type="entry name" value="ABC TRANSPORTER PERMEASE PROTEIN MG189-RELATED-RELATED"/>
    <property type="match status" value="1"/>
</dbReference>
<dbReference type="Proteomes" id="UP000683246">
    <property type="component" value="Chromosome"/>
</dbReference>
<evidence type="ECO:0000256" key="2">
    <source>
        <dbReference type="ARBA" id="ARBA00022448"/>
    </source>
</evidence>
<comment type="subcellular location">
    <subcellularLocation>
        <location evidence="1 7">Cell membrane</location>
        <topology evidence="1 7">Multi-pass membrane protein</topology>
    </subcellularLocation>
</comment>
<evidence type="ECO:0000256" key="5">
    <source>
        <dbReference type="ARBA" id="ARBA00022989"/>
    </source>
</evidence>
<feature type="transmembrane region" description="Helical" evidence="7">
    <location>
        <begin position="265"/>
        <end position="284"/>
    </location>
</feature>
<dbReference type="KEGG" id="vpy:HZI73_25010"/>
<name>A0A8J8MQZ0_9FIRM</name>
<dbReference type="GO" id="GO:0055085">
    <property type="term" value="P:transmembrane transport"/>
    <property type="evidence" value="ECO:0007669"/>
    <property type="project" value="InterPro"/>
</dbReference>
<keyword evidence="6 7" id="KW-0472">Membrane</keyword>
<feature type="transmembrane region" description="Helical" evidence="7">
    <location>
        <begin position="83"/>
        <end position="104"/>
    </location>
</feature>
<dbReference type="GO" id="GO:0005886">
    <property type="term" value="C:plasma membrane"/>
    <property type="evidence" value="ECO:0007669"/>
    <property type="project" value="UniProtKB-SubCell"/>
</dbReference>
<organism evidence="9 10">
    <name type="scientific">Vallitalea pronyensis</name>
    <dbReference type="NCBI Taxonomy" id="1348613"/>
    <lineage>
        <taxon>Bacteria</taxon>
        <taxon>Bacillati</taxon>
        <taxon>Bacillota</taxon>
        <taxon>Clostridia</taxon>
        <taxon>Lachnospirales</taxon>
        <taxon>Vallitaleaceae</taxon>
        <taxon>Vallitalea</taxon>
    </lineage>
</organism>
<evidence type="ECO:0000256" key="7">
    <source>
        <dbReference type="RuleBase" id="RU363032"/>
    </source>
</evidence>
<dbReference type="InterPro" id="IPR035906">
    <property type="entry name" value="MetI-like_sf"/>
</dbReference>
<keyword evidence="2 7" id="KW-0813">Transport</keyword>
<keyword evidence="10" id="KW-1185">Reference proteome</keyword>
<proteinExistence type="inferred from homology"/>
<keyword evidence="4 7" id="KW-0812">Transmembrane</keyword>
<evidence type="ECO:0000256" key="4">
    <source>
        <dbReference type="ARBA" id="ARBA00022692"/>
    </source>
</evidence>
<accession>A0A8J8MQZ0</accession>
<dbReference type="AlphaFoldDB" id="A0A8J8MQZ0"/>
<dbReference type="Gene3D" id="1.10.3720.10">
    <property type="entry name" value="MetI-like"/>
    <property type="match status" value="1"/>
</dbReference>
<dbReference type="Pfam" id="PF00528">
    <property type="entry name" value="BPD_transp_1"/>
    <property type="match status" value="1"/>
</dbReference>
<feature type="transmembrane region" description="Helical" evidence="7">
    <location>
        <begin position="116"/>
        <end position="135"/>
    </location>
</feature>
<dbReference type="EMBL" id="CP058649">
    <property type="protein sequence ID" value="QUI25868.1"/>
    <property type="molecule type" value="Genomic_DNA"/>
</dbReference>
<evidence type="ECO:0000256" key="6">
    <source>
        <dbReference type="ARBA" id="ARBA00023136"/>
    </source>
</evidence>
<dbReference type="InterPro" id="IPR000515">
    <property type="entry name" value="MetI-like"/>
</dbReference>
<dbReference type="SUPFAM" id="SSF161098">
    <property type="entry name" value="MetI-like"/>
    <property type="match status" value="1"/>
</dbReference>
<feature type="domain" description="ABC transmembrane type-1" evidence="8">
    <location>
        <begin position="79"/>
        <end position="284"/>
    </location>
</feature>
<dbReference type="PROSITE" id="PS50928">
    <property type="entry name" value="ABC_TM1"/>
    <property type="match status" value="1"/>
</dbReference>
<reference evidence="9" key="1">
    <citation type="submission" date="2020-07" db="EMBL/GenBank/DDBJ databases">
        <title>Vallitalea pronyensis genome.</title>
        <authorList>
            <person name="Postec A."/>
        </authorList>
    </citation>
    <scope>NUCLEOTIDE SEQUENCE</scope>
    <source>
        <strain evidence="9">FatNI3</strain>
    </source>
</reference>
<dbReference type="PANTHER" id="PTHR43744:SF9">
    <property type="entry name" value="POLYGALACTURONAN_RHAMNOGALACTURONAN TRANSPORT SYSTEM PERMEASE PROTEIN YTCP"/>
    <property type="match status" value="1"/>
</dbReference>
<sequence>MGKVSVKKISWSDLSLVITSYGLVFLVCVIMLYPFMNVIAVAFSSHTAFLKNPLMIFPQDLNFDAFRIVFSSPLMYKSYGNTLFVTIVGTVLSLFLMTLTAYPLSRPELKGKKIFMTYYLVVFVFSAGIIPSFLVMKGIGLYNTLWALIFPSILPIYYLILMKSFFESIPNSLVESARVDGASEIHTFLKIILPLSKPALAAIGLFQAVLYWNSYFQGVVYIRDIDKWPLQLYLRQIIMAADAAFSSAGGNLAELEPDAVPAVSIQYASLIVVILPIIMVYPFIQKYFVKGVMVGAVKG</sequence>
<comment type="similarity">
    <text evidence="7">Belongs to the binding-protein-dependent transport system permease family.</text>
</comment>
<gene>
    <name evidence="9" type="ORF">HZI73_25010</name>
</gene>
<evidence type="ECO:0000313" key="9">
    <source>
        <dbReference type="EMBL" id="QUI25868.1"/>
    </source>
</evidence>
<dbReference type="CDD" id="cd06261">
    <property type="entry name" value="TM_PBP2"/>
    <property type="match status" value="1"/>
</dbReference>
<protein>
    <submittedName>
        <fullName evidence="9">Carbohydrate ABC transporter permease</fullName>
    </submittedName>
</protein>
<evidence type="ECO:0000313" key="10">
    <source>
        <dbReference type="Proteomes" id="UP000683246"/>
    </source>
</evidence>
<evidence type="ECO:0000256" key="1">
    <source>
        <dbReference type="ARBA" id="ARBA00004651"/>
    </source>
</evidence>
<feature type="transmembrane region" description="Helical" evidence="7">
    <location>
        <begin position="21"/>
        <end position="43"/>
    </location>
</feature>
<evidence type="ECO:0000259" key="8">
    <source>
        <dbReference type="PROSITE" id="PS50928"/>
    </source>
</evidence>